<keyword evidence="2" id="KW-0238">DNA-binding</keyword>
<gene>
    <name evidence="5" type="ORF">G7081_05860</name>
</gene>
<dbReference type="KEGG" id="vah:G7081_05860"/>
<proteinExistence type="predicted"/>
<dbReference type="PROSITE" id="PS51118">
    <property type="entry name" value="HTH_HXLR"/>
    <property type="match status" value="1"/>
</dbReference>
<dbReference type="RefSeq" id="WP_166008022.1">
    <property type="nucleotide sequence ID" value="NZ_CP049886.1"/>
</dbReference>
<name>A0A6G8ANH7_9ENTE</name>
<keyword evidence="1" id="KW-0805">Transcription regulation</keyword>
<dbReference type="Proteomes" id="UP000500890">
    <property type="component" value="Chromosome"/>
</dbReference>
<evidence type="ECO:0000256" key="1">
    <source>
        <dbReference type="ARBA" id="ARBA00023015"/>
    </source>
</evidence>
<dbReference type="EMBL" id="CP049886">
    <property type="protein sequence ID" value="QIL46634.1"/>
    <property type="molecule type" value="Genomic_DNA"/>
</dbReference>
<evidence type="ECO:0000259" key="4">
    <source>
        <dbReference type="PROSITE" id="PS51118"/>
    </source>
</evidence>
<evidence type="ECO:0000256" key="2">
    <source>
        <dbReference type="ARBA" id="ARBA00023125"/>
    </source>
</evidence>
<evidence type="ECO:0000256" key="3">
    <source>
        <dbReference type="ARBA" id="ARBA00023163"/>
    </source>
</evidence>
<dbReference type="PANTHER" id="PTHR33204:SF29">
    <property type="entry name" value="TRANSCRIPTIONAL REGULATOR"/>
    <property type="match status" value="1"/>
</dbReference>
<dbReference type="Pfam" id="PF01638">
    <property type="entry name" value="HxlR"/>
    <property type="match status" value="1"/>
</dbReference>
<keyword evidence="3" id="KW-0804">Transcription</keyword>
<dbReference type="InterPro" id="IPR002577">
    <property type="entry name" value="HTH_HxlR"/>
</dbReference>
<evidence type="ECO:0000313" key="6">
    <source>
        <dbReference type="Proteomes" id="UP000500890"/>
    </source>
</evidence>
<organism evidence="5 6">
    <name type="scientific">Vagococcus coleopterorum</name>
    <dbReference type="NCBI Taxonomy" id="2714946"/>
    <lineage>
        <taxon>Bacteria</taxon>
        <taxon>Bacillati</taxon>
        <taxon>Bacillota</taxon>
        <taxon>Bacilli</taxon>
        <taxon>Lactobacillales</taxon>
        <taxon>Enterococcaceae</taxon>
        <taxon>Vagococcus</taxon>
    </lineage>
</organism>
<feature type="domain" description="HTH hxlR-type" evidence="4">
    <location>
        <begin position="8"/>
        <end position="108"/>
    </location>
</feature>
<sequence length="118" mass="13835">MKIEPNYCEVGSALDIIVGKWKPLILLTLIEKDEPVRFNQLHKSIPEISQKVLTKQLRELESENIIMRQVFPEVPPRVEYSMTSYGLTLFPILDAMHKWGEKHQQLKLKDEKPHNNIM</sequence>
<dbReference type="AlphaFoldDB" id="A0A6G8ANH7"/>
<dbReference type="GO" id="GO:0003677">
    <property type="term" value="F:DNA binding"/>
    <property type="evidence" value="ECO:0007669"/>
    <property type="project" value="UniProtKB-KW"/>
</dbReference>
<keyword evidence="6" id="KW-1185">Reference proteome</keyword>
<dbReference type="InterPro" id="IPR036390">
    <property type="entry name" value="WH_DNA-bd_sf"/>
</dbReference>
<dbReference type="Gene3D" id="1.10.10.10">
    <property type="entry name" value="Winged helix-like DNA-binding domain superfamily/Winged helix DNA-binding domain"/>
    <property type="match status" value="1"/>
</dbReference>
<reference evidence="5 6" key="1">
    <citation type="submission" date="2020-03" db="EMBL/GenBank/DDBJ databases">
        <title>Vagococcus sp. nov., isolated from beetles.</title>
        <authorList>
            <person name="Hyun D.-W."/>
            <person name="Bae J.-W."/>
        </authorList>
    </citation>
    <scope>NUCLEOTIDE SEQUENCE [LARGE SCALE GENOMIC DNA]</scope>
    <source>
        <strain evidence="5 6">HDW17A</strain>
    </source>
</reference>
<dbReference type="PANTHER" id="PTHR33204">
    <property type="entry name" value="TRANSCRIPTIONAL REGULATOR, MARR FAMILY"/>
    <property type="match status" value="1"/>
</dbReference>
<protein>
    <submittedName>
        <fullName evidence="5">Helix-turn-helix transcriptional regulator</fullName>
    </submittedName>
</protein>
<accession>A0A6G8ANH7</accession>
<dbReference type="InterPro" id="IPR036388">
    <property type="entry name" value="WH-like_DNA-bd_sf"/>
</dbReference>
<dbReference type="SUPFAM" id="SSF46785">
    <property type="entry name" value="Winged helix' DNA-binding domain"/>
    <property type="match status" value="1"/>
</dbReference>
<evidence type="ECO:0000313" key="5">
    <source>
        <dbReference type="EMBL" id="QIL46634.1"/>
    </source>
</evidence>